<gene>
    <name evidence="1" type="ORF">LaLC_23180</name>
</gene>
<reference evidence="1" key="2">
    <citation type="submission" date="2019-12" db="EMBL/GenBank/DDBJ databases">
        <authorList>
            <person name="Hoang T.H.H."/>
            <person name="Okutani A."/>
        </authorList>
    </citation>
    <scope>NUCLEOTIDE SEQUENCE</scope>
    <source>
        <strain evidence="1">LaLC</strain>
    </source>
</reference>
<reference evidence="1" key="1">
    <citation type="submission" date="2019-12" db="EMBL/GenBank/DDBJ databases">
        <title>Epidemiological and comparative genomic analysis of Bacillus anthracis isolated from northern Vietnam.</title>
        <authorList>
            <person name="Hoang T.T.H."/>
            <person name="Dang D.A."/>
            <person name="Pham M.H."/>
            <person name="Luong M.H."/>
            <person name="Tran N.D."/>
            <person name="Nguyen T.H."/>
            <person name="Nguyen T.T."/>
            <person name="Inoue S."/>
            <person name="Morikawa S."/>
            <person name="Okutani A."/>
        </authorList>
    </citation>
    <scope>NUCLEOTIDE SEQUENCE</scope>
    <source>
        <strain evidence="1">LaLC</strain>
    </source>
</reference>
<accession>A0A640MF04</accession>
<dbReference type="RefSeq" id="WP_150121979.1">
    <property type="nucleotide sequence ID" value="NZ_JHCB02000014.1"/>
</dbReference>
<sequence>MLSFILERKCLHLVGKSNHEERSRISLGAWKQKVTKVVKHKKEVLGVYRIPDTPFSYAE</sequence>
<dbReference type="AlphaFoldDB" id="A0A640MF04"/>
<protein>
    <submittedName>
        <fullName evidence="1">Uncharacterized protein</fullName>
    </submittedName>
</protein>
<organism evidence="1">
    <name type="scientific">Bacillus anthracis</name>
    <name type="common">anthrax bacterium</name>
    <dbReference type="NCBI Taxonomy" id="1392"/>
    <lineage>
        <taxon>Bacteria</taxon>
        <taxon>Bacillati</taxon>
        <taxon>Bacillota</taxon>
        <taxon>Bacilli</taxon>
        <taxon>Bacillales</taxon>
        <taxon>Bacillaceae</taxon>
        <taxon>Bacillus</taxon>
        <taxon>Bacillus cereus group</taxon>
    </lineage>
</organism>
<evidence type="ECO:0000313" key="1">
    <source>
        <dbReference type="EMBL" id="GEU12627.1"/>
    </source>
</evidence>
<dbReference type="EMBL" id="BLEW01000003">
    <property type="protein sequence ID" value="GEU12627.1"/>
    <property type="molecule type" value="Genomic_DNA"/>
</dbReference>
<proteinExistence type="predicted"/>
<name>A0A640MF04_BACAN</name>
<comment type="caution">
    <text evidence="1">The sequence shown here is derived from an EMBL/GenBank/DDBJ whole genome shotgun (WGS) entry which is preliminary data.</text>
</comment>